<keyword evidence="10" id="KW-1185">Reference proteome</keyword>
<evidence type="ECO:0000256" key="4">
    <source>
        <dbReference type="ARBA" id="ARBA00022692"/>
    </source>
</evidence>
<dbReference type="InterPro" id="IPR010065">
    <property type="entry name" value="AA_ABC_transptr_permease_3TM"/>
</dbReference>
<keyword evidence="4 7" id="KW-0812">Transmembrane</keyword>
<dbReference type="EMBL" id="VFPU01000001">
    <property type="protein sequence ID" value="TQM97115.1"/>
    <property type="molecule type" value="Genomic_DNA"/>
</dbReference>
<proteinExistence type="inferred from homology"/>
<evidence type="ECO:0000256" key="7">
    <source>
        <dbReference type="RuleBase" id="RU363032"/>
    </source>
</evidence>
<dbReference type="PANTHER" id="PTHR30614:SF21">
    <property type="entry name" value="AMINO ACID ABC TRANSPORTER PERMEASE"/>
    <property type="match status" value="1"/>
</dbReference>
<dbReference type="Gene3D" id="1.10.3720.10">
    <property type="entry name" value="MetI-like"/>
    <property type="match status" value="1"/>
</dbReference>
<dbReference type="InterPro" id="IPR000515">
    <property type="entry name" value="MetI-like"/>
</dbReference>
<keyword evidence="6 7" id="KW-0472">Membrane</keyword>
<dbReference type="InterPro" id="IPR035906">
    <property type="entry name" value="MetI-like_sf"/>
</dbReference>
<keyword evidence="3" id="KW-1003">Cell membrane</keyword>
<dbReference type="PANTHER" id="PTHR30614">
    <property type="entry name" value="MEMBRANE COMPONENT OF AMINO ACID ABC TRANSPORTER"/>
    <property type="match status" value="1"/>
</dbReference>
<dbReference type="SUPFAM" id="SSF161098">
    <property type="entry name" value="MetI-like"/>
    <property type="match status" value="1"/>
</dbReference>
<evidence type="ECO:0000256" key="1">
    <source>
        <dbReference type="ARBA" id="ARBA00004651"/>
    </source>
</evidence>
<dbReference type="RefSeq" id="WP_141818633.1">
    <property type="nucleotide sequence ID" value="NZ_BAAAIL010000002.1"/>
</dbReference>
<dbReference type="CDD" id="cd06261">
    <property type="entry name" value="TM_PBP2"/>
    <property type="match status" value="1"/>
</dbReference>
<organism evidence="9 10">
    <name type="scientific">Ornithinimicrobium humiphilum</name>
    <dbReference type="NCBI Taxonomy" id="125288"/>
    <lineage>
        <taxon>Bacteria</taxon>
        <taxon>Bacillati</taxon>
        <taxon>Actinomycetota</taxon>
        <taxon>Actinomycetes</taxon>
        <taxon>Micrococcales</taxon>
        <taxon>Ornithinimicrobiaceae</taxon>
        <taxon>Ornithinimicrobium</taxon>
    </lineage>
</organism>
<name>A0A543KPV8_9MICO</name>
<evidence type="ECO:0000313" key="10">
    <source>
        <dbReference type="Proteomes" id="UP000315133"/>
    </source>
</evidence>
<protein>
    <submittedName>
        <fullName evidence="9">Glutamate transport system permease protein</fullName>
    </submittedName>
</protein>
<feature type="transmembrane region" description="Helical" evidence="7">
    <location>
        <begin position="21"/>
        <end position="40"/>
    </location>
</feature>
<evidence type="ECO:0000313" key="9">
    <source>
        <dbReference type="EMBL" id="TQM97115.1"/>
    </source>
</evidence>
<dbReference type="AlphaFoldDB" id="A0A543KPV8"/>
<dbReference type="PROSITE" id="PS50928">
    <property type="entry name" value="ABC_TM1"/>
    <property type="match status" value="1"/>
</dbReference>
<sequence>MSAEASVLFDLPGPRARVRHRIFAVVGGLVLLAILAWILMRMDAKGQLDPTKWSKAISWDAWRYYLLPGLRATLTAAVLAIVISTVLALGLALARMSEIFVLRWAATIFVEFFRGVPVLIMMLFTFYFLVAVGWLPDSVNPLVGTVVGLVAYNSSVLAEVIRNGVASLPKGQREAGLSIGLSPGQTRRMILVPQSLTAMLPSLVSQVIVITKDSALGFMILYPELVTAARNVGSWAGAPFQAYVVAAAVFIAVNYGIERAARWVEARQRRRARSAGGVVHAETATLGAGLVDGAQVMEDAQGHVHTNLEDDVSRAARQDRTPR</sequence>
<gene>
    <name evidence="9" type="ORF">FB476_2017</name>
</gene>
<dbReference type="GO" id="GO:0006865">
    <property type="term" value="P:amino acid transport"/>
    <property type="evidence" value="ECO:0007669"/>
    <property type="project" value="TreeGrafter"/>
</dbReference>
<accession>A0A543KPV8</accession>
<evidence type="ECO:0000256" key="3">
    <source>
        <dbReference type="ARBA" id="ARBA00022475"/>
    </source>
</evidence>
<feature type="transmembrane region" description="Helical" evidence="7">
    <location>
        <begin position="72"/>
        <end position="94"/>
    </location>
</feature>
<dbReference type="GO" id="GO:0043190">
    <property type="term" value="C:ATP-binding cassette (ABC) transporter complex"/>
    <property type="evidence" value="ECO:0007669"/>
    <property type="project" value="InterPro"/>
</dbReference>
<feature type="transmembrane region" description="Helical" evidence="7">
    <location>
        <begin position="240"/>
        <end position="257"/>
    </location>
</feature>
<dbReference type="NCBIfam" id="TIGR01726">
    <property type="entry name" value="HEQRo_perm_3TM"/>
    <property type="match status" value="1"/>
</dbReference>
<keyword evidence="2 7" id="KW-0813">Transport</keyword>
<evidence type="ECO:0000259" key="8">
    <source>
        <dbReference type="PROSITE" id="PS50928"/>
    </source>
</evidence>
<evidence type="ECO:0000256" key="6">
    <source>
        <dbReference type="ARBA" id="ARBA00023136"/>
    </source>
</evidence>
<dbReference type="Proteomes" id="UP000315133">
    <property type="component" value="Unassembled WGS sequence"/>
</dbReference>
<dbReference type="GO" id="GO:0022857">
    <property type="term" value="F:transmembrane transporter activity"/>
    <property type="evidence" value="ECO:0007669"/>
    <property type="project" value="InterPro"/>
</dbReference>
<evidence type="ECO:0000256" key="2">
    <source>
        <dbReference type="ARBA" id="ARBA00022448"/>
    </source>
</evidence>
<feature type="domain" description="ABC transmembrane type-1" evidence="8">
    <location>
        <begin position="70"/>
        <end position="261"/>
    </location>
</feature>
<keyword evidence="5 7" id="KW-1133">Transmembrane helix</keyword>
<reference evidence="9 10" key="1">
    <citation type="submission" date="2019-06" db="EMBL/GenBank/DDBJ databases">
        <title>Sequencing the genomes of 1000 actinobacteria strains.</title>
        <authorList>
            <person name="Klenk H.-P."/>
        </authorList>
    </citation>
    <scope>NUCLEOTIDE SEQUENCE [LARGE SCALE GENOMIC DNA]</scope>
    <source>
        <strain evidence="9 10">DSM 12362</strain>
    </source>
</reference>
<dbReference type="OrthoDB" id="4543034at2"/>
<comment type="caution">
    <text evidence="9">The sequence shown here is derived from an EMBL/GenBank/DDBJ whole genome shotgun (WGS) entry which is preliminary data.</text>
</comment>
<feature type="transmembrane region" description="Helical" evidence="7">
    <location>
        <begin position="115"/>
        <end position="135"/>
    </location>
</feature>
<evidence type="ECO:0000256" key="5">
    <source>
        <dbReference type="ARBA" id="ARBA00022989"/>
    </source>
</evidence>
<comment type="subcellular location">
    <subcellularLocation>
        <location evidence="1 7">Cell membrane</location>
        <topology evidence="1 7">Multi-pass membrane protein</topology>
    </subcellularLocation>
</comment>
<comment type="similarity">
    <text evidence="7">Belongs to the binding-protein-dependent transport system permease family.</text>
</comment>
<dbReference type="InterPro" id="IPR043429">
    <property type="entry name" value="ArtM/GltK/GlnP/TcyL/YhdX-like"/>
</dbReference>
<dbReference type="Pfam" id="PF00528">
    <property type="entry name" value="BPD_transp_1"/>
    <property type="match status" value="1"/>
</dbReference>